<feature type="chain" id="PRO_5043171063" evidence="1">
    <location>
        <begin position="21"/>
        <end position="71"/>
    </location>
</feature>
<feature type="signal peptide" evidence="1">
    <location>
        <begin position="1"/>
        <end position="20"/>
    </location>
</feature>
<reference evidence="2" key="2">
    <citation type="submission" date="2018-10" db="UniProtKB">
        <authorList>
            <consortium name="EnsemblPlants"/>
        </authorList>
    </citation>
    <scope>IDENTIFICATION</scope>
</reference>
<dbReference type="Gramene" id="TraesJUL2A03G00595290.1">
    <property type="protein sequence ID" value="TraesJUL2A03G00595290.1.CDS1"/>
    <property type="gene ID" value="TraesJUL2A03G00595290"/>
</dbReference>
<dbReference type="Gramene" id="TraesARI2A03G00598770.1">
    <property type="protein sequence ID" value="TraesARI2A03G00598770.1.CDS1"/>
    <property type="gene ID" value="TraesARI2A03G00598770"/>
</dbReference>
<evidence type="ECO:0000313" key="3">
    <source>
        <dbReference type="Proteomes" id="UP000019116"/>
    </source>
</evidence>
<dbReference type="Gramene" id="TraesWEE_scaffold_028937_01G000400.1">
    <property type="protein sequence ID" value="TraesWEE_scaffold_028937_01G000400.1"/>
    <property type="gene ID" value="TraesWEE_scaffold_028937_01G000400"/>
</dbReference>
<proteinExistence type="predicted"/>
<evidence type="ECO:0000256" key="1">
    <source>
        <dbReference type="SAM" id="SignalP"/>
    </source>
</evidence>
<keyword evidence="1" id="KW-0732">Signal</keyword>
<organism evidence="2">
    <name type="scientific">Triticum aestivum</name>
    <name type="common">Wheat</name>
    <dbReference type="NCBI Taxonomy" id="4565"/>
    <lineage>
        <taxon>Eukaryota</taxon>
        <taxon>Viridiplantae</taxon>
        <taxon>Streptophyta</taxon>
        <taxon>Embryophyta</taxon>
        <taxon>Tracheophyta</taxon>
        <taxon>Spermatophyta</taxon>
        <taxon>Magnoliopsida</taxon>
        <taxon>Liliopsida</taxon>
        <taxon>Poales</taxon>
        <taxon>Poaceae</taxon>
        <taxon>BOP clade</taxon>
        <taxon>Pooideae</taxon>
        <taxon>Triticodae</taxon>
        <taxon>Triticeae</taxon>
        <taxon>Triticinae</taxon>
        <taxon>Triticum</taxon>
    </lineage>
</organism>
<sequence>MKAATVLVFILLVITASAAAAPARKLAGDDGQQTGKMVTQTEVNVLNGKQSDGYGEHQCSMKKFPACKQGP</sequence>
<name>A0A3B6ARQ6_WHEAT</name>
<dbReference type="Gramene" id="TraesCS2A02G048700.1">
    <property type="protein sequence ID" value="TraesCS2A02G048700.1.cds1"/>
    <property type="gene ID" value="TraesCS2A02G048700"/>
</dbReference>
<dbReference type="EnsemblPlants" id="TraesCS2A02G048700.1">
    <property type="protein sequence ID" value="TraesCS2A02G048700.1.cds1"/>
    <property type="gene ID" value="TraesCS2A02G048700"/>
</dbReference>
<accession>A0A3B6ARQ6</accession>
<keyword evidence="3" id="KW-1185">Reference proteome</keyword>
<dbReference type="Gramene" id="TraesCS2A03G0091400.1">
    <property type="protein sequence ID" value="TraesCS2A03G0091400.1.CDS1"/>
    <property type="gene ID" value="TraesCS2A03G0091400"/>
</dbReference>
<dbReference type="AlphaFoldDB" id="A0A3B6ARQ6"/>
<evidence type="ECO:0000313" key="2">
    <source>
        <dbReference type="EnsemblPlants" id="TraesCS2A02G048700.1.cds1"/>
    </source>
</evidence>
<dbReference type="Gramene" id="TraesLDM2A03G00594380.1">
    <property type="protein sequence ID" value="TraesLDM2A03G00594380.1.CDS1"/>
    <property type="gene ID" value="TraesLDM2A03G00594380"/>
</dbReference>
<dbReference type="Gramene" id="TraesLAC2A03G00596220.1">
    <property type="protein sequence ID" value="TraesLAC2A03G00596220.1.CDS1"/>
    <property type="gene ID" value="TraesLAC2A03G00596220"/>
</dbReference>
<dbReference type="Proteomes" id="UP000019116">
    <property type="component" value="Chromosome 2A"/>
</dbReference>
<dbReference type="Gramene" id="TraesNOR2A03G00599820.1">
    <property type="protein sequence ID" value="TraesNOR2A03G00599820.1.CDS1"/>
    <property type="gene ID" value="TraesNOR2A03G00599820"/>
</dbReference>
<protein>
    <submittedName>
        <fullName evidence="2">Uncharacterized protein</fullName>
    </submittedName>
</protein>
<reference evidence="2" key="1">
    <citation type="submission" date="2018-08" db="EMBL/GenBank/DDBJ databases">
        <authorList>
            <person name="Rossello M."/>
        </authorList>
    </citation>
    <scope>NUCLEOTIDE SEQUENCE [LARGE SCALE GENOMIC DNA]</scope>
    <source>
        <strain evidence="2">cv. Chinese Spring</strain>
    </source>
</reference>
<dbReference type="Gramene" id="TraesCAD_scaffold_028599_01G000600.1">
    <property type="protein sequence ID" value="TraesCAD_scaffold_028599_01G000600.1"/>
    <property type="gene ID" value="TraesCAD_scaffold_028599_01G000600"/>
</dbReference>